<gene>
    <name evidence="2" type="ORF">PCOR1329_LOCUS11408</name>
</gene>
<evidence type="ECO:0000256" key="1">
    <source>
        <dbReference type="SAM" id="MobiDB-lite"/>
    </source>
</evidence>
<evidence type="ECO:0000313" key="3">
    <source>
        <dbReference type="Proteomes" id="UP001189429"/>
    </source>
</evidence>
<sequence>GAAAAEGAARLEALAAAVADARTAGMREEAVAGAADASARHGAAVTSQATFGAESALAALRSELRRAERERDDEAAAARGAAGEVAELELARARLEGQLAGRESELRRHAAQRARSLGEESAEARLSALRAAEDRVATGRRRELELEDELRSAMMAQLSDRLDTGGSQPDGGGANGAAAWHAARELAAELGEARAALARRRALERSGSGEAAVASLRAVLRDAEGREARSAGELAEVRRRAQ</sequence>
<dbReference type="Proteomes" id="UP001189429">
    <property type="component" value="Unassembled WGS sequence"/>
</dbReference>
<organism evidence="2 3">
    <name type="scientific">Prorocentrum cordatum</name>
    <dbReference type="NCBI Taxonomy" id="2364126"/>
    <lineage>
        <taxon>Eukaryota</taxon>
        <taxon>Sar</taxon>
        <taxon>Alveolata</taxon>
        <taxon>Dinophyceae</taxon>
        <taxon>Prorocentrales</taxon>
        <taxon>Prorocentraceae</taxon>
        <taxon>Prorocentrum</taxon>
    </lineage>
</organism>
<feature type="non-terminal residue" evidence="2">
    <location>
        <position position="1"/>
    </location>
</feature>
<feature type="region of interest" description="Disordered" evidence="1">
    <location>
        <begin position="99"/>
        <end position="124"/>
    </location>
</feature>
<dbReference type="EMBL" id="CAUYUJ010003295">
    <property type="protein sequence ID" value="CAK0804686.1"/>
    <property type="molecule type" value="Genomic_DNA"/>
</dbReference>
<accession>A0ABN9QIQ4</accession>
<feature type="region of interest" description="Disordered" evidence="1">
    <location>
        <begin position="223"/>
        <end position="242"/>
    </location>
</feature>
<proteinExistence type="predicted"/>
<comment type="caution">
    <text evidence="2">The sequence shown here is derived from an EMBL/GenBank/DDBJ whole genome shotgun (WGS) entry which is preliminary data.</text>
</comment>
<keyword evidence="3" id="KW-1185">Reference proteome</keyword>
<evidence type="ECO:0000313" key="2">
    <source>
        <dbReference type="EMBL" id="CAK0804686.1"/>
    </source>
</evidence>
<feature type="non-terminal residue" evidence="2">
    <location>
        <position position="242"/>
    </location>
</feature>
<reference evidence="2" key="1">
    <citation type="submission" date="2023-10" db="EMBL/GenBank/DDBJ databases">
        <authorList>
            <person name="Chen Y."/>
            <person name="Shah S."/>
            <person name="Dougan E. K."/>
            <person name="Thang M."/>
            <person name="Chan C."/>
        </authorList>
    </citation>
    <scope>NUCLEOTIDE SEQUENCE [LARGE SCALE GENOMIC DNA]</scope>
</reference>
<protein>
    <submittedName>
        <fullName evidence="2">Uncharacterized protein</fullName>
    </submittedName>
</protein>
<name>A0ABN9QIQ4_9DINO</name>